<feature type="region of interest" description="Disordered" evidence="1">
    <location>
        <begin position="36"/>
        <end position="64"/>
    </location>
</feature>
<evidence type="ECO:0000313" key="3">
    <source>
        <dbReference type="Proteomes" id="UP001249394"/>
    </source>
</evidence>
<name>A0ABY9UE44_STRVL</name>
<feature type="compositionally biased region" description="Basic residues" evidence="1">
    <location>
        <begin position="50"/>
        <end position="64"/>
    </location>
</feature>
<sequence length="64" mass="7052">MRAGDTLRFRGPAGAEFVVTVGAAFDERTINARVDSGEWTPLDKPEPKPPTRKRAAARAKKRTE</sequence>
<evidence type="ECO:0000256" key="1">
    <source>
        <dbReference type="SAM" id="MobiDB-lite"/>
    </source>
</evidence>
<organism evidence="2 3">
    <name type="scientific">Streptomyces violaceus</name>
    <name type="common">Streptomyces venezuelae</name>
    <dbReference type="NCBI Taxonomy" id="1936"/>
    <lineage>
        <taxon>Bacteria</taxon>
        <taxon>Bacillati</taxon>
        <taxon>Actinomycetota</taxon>
        <taxon>Actinomycetes</taxon>
        <taxon>Kitasatosporales</taxon>
        <taxon>Streptomycetaceae</taxon>
        <taxon>Streptomyces</taxon>
    </lineage>
</organism>
<dbReference type="Proteomes" id="UP001249394">
    <property type="component" value="Chromosome"/>
</dbReference>
<keyword evidence="3" id="KW-1185">Reference proteome</keyword>
<proteinExistence type="predicted"/>
<gene>
    <name evidence="2" type="ORF">RI060_29170</name>
</gene>
<protein>
    <submittedName>
        <fullName evidence="2">Uncharacterized protein</fullName>
    </submittedName>
</protein>
<evidence type="ECO:0000313" key="2">
    <source>
        <dbReference type="EMBL" id="WND21159.1"/>
    </source>
</evidence>
<dbReference type="EMBL" id="CP134213">
    <property type="protein sequence ID" value="WND21159.1"/>
    <property type="molecule type" value="Genomic_DNA"/>
</dbReference>
<accession>A0ABY9UE44</accession>
<reference evidence="2 3" key="1">
    <citation type="submission" date="2023-09" db="EMBL/GenBank/DDBJ databases">
        <title>The genome sequence of Streptomyces anthocyanicus.</title>
        <authorList>
            <person name="Mo P."/>
        </authorList>
    </citation>
    <scope>NUCLEOTIDE SEQUENCE [LARGE SCALE GENOMIC DNA]</scope>
    <source>
        <strain evidence="2 3">JCM 4387</strain>
    </source>
</reference>